<evidence type="ECO:0000313" key="1">
    <source>
        <dbReference type="EMBL" id="GMU07497.1"/>
    </source>
</evidence>
<protein>
    <recommendedName>
        <fullName evidence="3">Serine/threonine protein kinase</fullName>
    </recommendedName>
</protein>
<name>A0ABQ6QTZ7_9BACT</name>
<accession>A0ABQ6QTZ7</accession>
<dbReference type="EMBL" id="BTTX01000003">
    <property type="protein sequence ID" value="GMU07497.1"/>
    <property type="molecule type" value="Genomic_DNA"/>
</dbReference>
<evidence type="ECO:0000313" key="2">
    <source>
        <dbReference type="Proteomes" id="UP001342631"/>
    </source>
</evidence>
<keyword evidence="2" id="KW-1185">Reference proteome</keyword>
<gene>
    <name evidence="1" type="ORF">ASNO1_37500</name>
</gene>
<organism evidence="1 2">
    <name type="scientific">Corallococcus caeni</name>
    <dbReference type="NCBI Taxonomy" id="3082388"/>
    <lineage>
        <taxon>Bacteria</taxon>
        <taxon>Pseudomonadati</taxon>
        <taxon>Myxococcota</taxon>
        <taxon>Myxococcia</taxon>
        <taxon>Myxococcales</taxon>
        <taxon>Cystobacterineae</taxon>
        <taxon>Myxococcaceae</taxon>
        <taxon>Corallococcus</taxon>
    </lineage>
</organism>
<dbReference type="Proteomes" id="UP001342631">
    <property type="component" value="Unassembled WGS sequence"/>
</dbReference>
<comment type="caution">
    <text evidence="1">The sequence shown here is derived from an EMBL/GenBank/DDBJ whole genome shotgun (WGS) entry which is preliminary data.</text>
</comment>
<evidence type="ECO:0008006" key="3">
    <source>
        <dbReference type="Google" id="ProtNLM"/>
    </source>
</evidence>
<reference evidence="1 2" key="1">
    <citation type="journal article" date="2024" name="Arch. Microbiol.">
        <title>Corallococcus caeni sp. nov., a novel myxobacterium isolated from activated sludge.</title>
        <authorList>
            <person name="Tomita S."/>
            <person name="Nakai R."/>
            <person name="Kuroda K."/>
            <person name="Kurashita H."/>
            <person name="Hatamoto M."/>
            <person name="Yamaguchi T."/>
            <person name="Narihiro T."/>
        </authorList>
    </citation>
    <scope>NUCLEOTIDE SEQUENCE [LARGE SCALE GENOMIC DNA]</scope>
    <source>
        <strain evidence="1 2">NO1</strain>
    </source>
</reference>
<sequence>MSSTGMTASAMATWLLGKLHGMASRTFEFACGLFCMALITGCAGTATGKVSLRPDGTPGPEKCPEEALKAMRYLRLAVGDGASIEFDVNQMRSRSITLHDGRVESVLNDDLGTLEAPARLYGYVWTSGPQAVIRYFEALPPGASQRVPICAVARTAKGQMRKLPGSAPGTAVLEFSGGGVFIVDEFL</sequence>
<proteinExistence type="predicted"/>